<name>A0A150NZP8_SORCE</name>
<organism evidence="1 2">
    <name type="scientific">Sorangium cellulosum</name>
    <name type="common">Polyangium cellulosum</name>
    <dbReference type="NCBI Taxonomy" id="56"/>
    <lineage>
        <taxon>Bacteria</taxon>
        <taxon>Pseudomonadati</taxon>
        <taxon>Myxococcota</taxon>
        <taxon>Polyangia</taxon>
        <taxon>Polyangiales</taxon>
        <taxon>Polyangiaceae</taxon>
        <taxon>Sorangium</taxon>
    </lineage>
</organism>
<comment type="caution">
    <text evidence="1">The sequence shown here is derived from an EMBL/GenBank/DDBJ whole genome shotgun (WGS) entry which is preliminary data.</text>
</comment>
<gene>
    <name evidence="1" type="ORF">BE08_41980</name>
</gene>
<dbReference type="AlphaFoldDB" id="A0A150NZP8"/>
<proteinExistence type="predicted"/>
<accession>A0A150NZP8</accession>
<evidence type="ECO:0000313" key="1">
    <source>
        <dbReference type="EMBL" id="KYF47433.1"/>
    </source>
</evidence>
<sequence>MTTAALAGWFAACASSGGSEPAEPAYATVCEARCACEDCSGENDGLCEAEQEAIAERAERRCQDEHAAYVECVRLEGRCADGHHLAEVCNAAAAALLGCLKPDDRAHCPTAGDGTCDEPGGTGECPAGTDPADCLSFCPFTGNGICDEPENTGRCPAGTDVADCKLPPCDHVMDGVCDEPEGTRRCAEGTDVVDCAKPTCPDVDNDVCDEPEGTGICAEGTDVADCASEELCSTTNDGECDEPEGTGICAEGTDAADCRVEARCPTTNNGECDEPEGTGLCVEGTDVNDCRDFASCDNLRACDSGPNGCVTCANEGSCADELAACTIDDGCFYFTQCVVSCEDGDHVCVNACEERQPGGAALYRDYDNCLMCEECYFSCGGASVFGC</sequence>
<protein>
    <submittedName>
        <fullName evidence="1">Latent transforming growth factor beta-binding protein</fullName>
    </submittedName>
</protein>
<evidence type="ECO:0000313" key="2">
    <source>
        <dbReference type="Proteomes" id="UP000075420"/>
    </source>
</evidence>
<reference evidence="1 2" key="1">
    <citation type="submission" date="2014-02" db="EMBL/GenBank/DDBJ databases">
        <title>The small core and large imbalanced accessory genome model reveals a collaborative survival strategy of Sorangium cellulosum strains in nature.</title>
        <authorList>
            <person name="Han K."/>
            <person name="Peng R."/>
            <person name="Blom J."/>
            <person name="Li Y.-Z."/>
        </authorList>
    </citation>
    <scope>NUCLEOTIDE SEQUENCE [LARGE SCALE GENOMIC DNA]</scope>
    <source>
        <strain evidence="1 2">So0157-25</strain>
    </source>
</reference>
<dbReference type="EMBL" id="JELY01003622">
    <property type="protein sequence ID" value="KYF47433.1"/>
    <property type="molecule type" value="Genomic_DNA"/>
</dbReference>
<dbReference type="Proteomes" id="UP000075420">
    <property type="component" value="Unassembled WGS sequence"/>
</dbReference>